<reference evidence="3 4" key="1">
    <citation type="submission" date="2020-08" db="EMBL/GenBank/DDBJ databases">
        <title>Plant Genome Project.</title>
        <authorList>
            <person name="Zhang R.-G."/>
        </authorList>
    </citation>
    <scope>NUCLEOTIDE SEQUENCE [LARGE SCALE GENOMIC DNA]</scope>
    <source>
        <tissue evidence="3">Rhizome</tissue>
    </source>
</reference>
<feature type="compositionally biased region" description="Polar residues" evidence="2">
    <location>
        <begin position="27"/>
        <end position="41"/>
    </location>
</feature>
<dbReference type="PANTHER" id="PTHR31807">
    <property type="entry name" value="AUGMIN FAMILY MEMBER"/>
    <property type="match status" value="1"/>
</dbReference>
<dbReference type="GO" id="GO:0005880">
    <property type="term" value="C:nuclear microtubule"/>
    <property type="evidence" value="ECO:0007669"/>
    <property type="project" value="TreeGrafter"/>
</dbReference>
<keyword evidence="4" id="KW-1185">Reference proteome</keyword>
<dbReference type="GO" id="GO:0008017">
    <property type="term" value="F:microtubule binding"/>
    <property type="evidence" value="ECO:0007669"/>
    <property type="project" value="TreeGrafter"/>
</dbReference>
<gene>
    <name evidence="3" type="ORF">ZIOFF_072185</name>
</gene>
<dbReference type="GO" id="GO:0005737">
    <property type="term" value="C:cytoplasm"/>
    <property type="evidence" value="ECO:0007669"/>
    <property type="project" value="TreeGrafter"/>
</dbReference>
<dbReference type="PANTHER" id="PTHR31807:SF2">
    <property type="entry name" value="PROTEIN SNOWY COTYLEDON 3"/>
    <property type="match status" value="1"/>
</dbReference>
<feature type="region of interest" description="Disordered" evidence="2">
    <location>
        <begin position="1"/>
        <end position="49"/>
    </location>
</feature>
<dbReference type="GO" id="GO:0051225">
    <property type="term" value="P:spindle assembly"/>
    <property type="evidence" value="ECO:0007669"/>
    <property type="project" value="TreeGrafter"/>
</dbReference>
<accession>A0A8J5C4T0</accession>
<evidence type="ECO:0000313" key="4">
    <source>
        <dbReference type="Proteomes" id="UP000734854"/>
    </source>
</evidence>
<protein>
    <submittedName>
        <fullName evidence="3">Uncharacterized protein</fullName>
    </submittedName>
</protein>
<evidence type="ECO:0000256" key="2">
    <source>
        <dbReference type="SAM" id="MobiDB-lite"/>
    </source>
</evidence>
<feature type="compositionally biased region" description="Polar residues" evidence="2">
    <location>
        <begin position="471"/>
        <end position="481"/>
    </location>
</feature>
<feature type="compositionally biased region" description="Basic and acidic residues" evidence="2">
    <location>
        <begin position="482"/>
        <end position="491"/>
    </location>
</feature>
<proteinExistence type="inferred from homology"/>
<organism evidence="3 4">
    <name type="scientific">Zingiber officinale</name>
    <name type="common">Ginger</name>
    <name type="synonym">Amomum zingiber</name>
    <dbReference type="NCBI Taxonomy" id="94328"/>
    <lineage>
        <taxon>Eukaryota</taxon>
        <taxon>Viridiplantae</taxon>
        <taxon>Streptophyta</taxon>
        <taxon>Embryophyta</taxon>
        <taxon>Tracheophyta</taxon>
        <taxon>Spermatophyta</taxon>
        <taxon>Magnoliopsida</taxon>
        <taxon>Liliopsida</taxon>
        <taxon>Zingiberales</taxon>
        <taxon>Zingiberaceae</taxon>
        <taxon>Zingiber</taxon>
    </lineage>
</organism>
<sequence>MATTVLAISDKGTAGNVRASRLRLQKKTSNPSPSPHSQDPSISFRPPLSSCEKNNVAAPNIPRCKDINSRYQVTSSPSSFSASNSKGGSLSSASTTSSSKCTSFTSFSCFTSKSVGRNRPTETSARCIARESAELSTAAASTTSRSLSVSFQGESLSYQTSKARLVSPSPIRKPTPERRTSIAPSFKSESFRPSENHHRWAAARTQQCIALTRSLNCSVPDNDSVLVLDEGARRASFDGGDFSLPFYTDILSSGGNSEPFELNARSPRIAATTCGRDVPASWQLYHQEALLGVQRVSIGPARSFSDTVPFSCNAASMFGMGADIKRGTYVERQLEDAHRLRLLNNRHLQWWWVNAQVKDTFLMQKLTAEAFSPFKCNDLSSKMVTCRSRTCKCCLVLLKHYNTSTICLPVVHGAKADFHEVRNAFGSAVDMMQAMGASICCVLPKVEGRSSMVSELAVKEPAVTLMHLARSHSTAQQTKPDSTIDRKIERV</sequence>
<dbReference type="EMBL" id="JACMSC010000021">
    <property type="protein sequence ID" value="KAG6471088.1"/>
    <property type="molecule type" value="Genomic_DNA"/>
</dbReference>
<dbReference type="AlphaFoldDB" id="A0A8J5C4T0"/>
<evidence type="ECO:0000313" key="3">
    <source>
        <dbReference type="EMBL" id="KAG6471088.1"/>
    </source>
</evidence>
<evidence type="ECO:0000256" key="1">
    <source>
        <dbReference type="ARBA" id="ARBA00010016"/>
    </source>
</evidence>
<dbReference type="Pfam" id="PF04484">
    <property type="entry name" value="QWRF"/>
    <property type="match status" value="2"/>
</dbReference>
<name>A0A8J5C4T0_ZINOF</name>
<feature type="region of interest" description="Disordered" evidence="2">
    <location>
        <begin position="162"/>
        <end position="191"/>
    </location>
</feature>
<comment type="similarity">
    <text evidence="1">Belongs to the QWRF family.</text>
</comment>
<feature type="region of interest" description="Disordered" evidence="2">
    <location>
        <begin position="470"/>
        <end position="491"/>
    </location>
</feature>
<comment type="caution">
    <text evidence="3">The sequence shown here is derived from an EMBL/GenBank/DDBJ whole genome shotgun (WGS) entry which is preliminary data.</text>
</comment>
<dbReference type="Proteomes" id="UP000734854">
    <property type="component" value="Unassembled WGS sequence"/>
</dbReference>
<dbReference type="InterPro" id="IPR007573">
    <property type="entry name" value="QWRF"/>
</dbReference>
<feature type="region of interest" description="Disordered" evidence="2">
    <location>
        <begin position="75"/>
        <end position="102"/>
    </location>
</feature>